<evidence type="ECO:0000313" key="3">
    <source>
        <dbReference type="Proteomes" id="UP000242457"/>
    </source>
</evidence>
<protein>
    <submittedName>
        <fullName evidence="2">Uncharacterized protein</fullName>
    </submittedName>
</protein>
<feature type="region of interest" description="Disordered" evidence="1">
    <location>
        <begin position="499"/>
        <end position="518"/>
    </location>
</feature>
<accession>A0A2A3ESC5</accession>
<proteinExistence type="predicted"/>
<organism evidence="2 3">
    <name type="scientific">Apis cerana cerana</name>
    <name type="common">Oriental honeybee</name>
    <dbReference type="NCBI Taxonomy" id="94128"/>
    <lineage>
        <taxon>Eukaryota</taxon>
        <taxon>Metazoa</taxon>
        <taxon>Ecdysozoa</taxon>
        <taxon>Arthropoda</taxon>
        <taxon>Hexapoda</taxon>
        <taxon>Insecta</taxon>
        <taxon>Pterygota</taxon>
        <taxon>Neoptera</taxon>
        <taxon>Endopterygota</taxon>
        <taxon>Hymenoptera</taxon>
        <taxon>Apocrita</taxon>
        <taxon>Aculeata</taxon>
        <taxon>Apoidea</taxon>
        <taxon>Anthophila</taxon>
        <taxon>Apidae</taxon>
        <taxon>Apis</taxon>
    </lineage>
</organism>
<name>A0A2A3ESC5_APICC</name>
<evidence type="ECO:0000313" key="2">
    <source>
        <dbReference type="EMBL" id="PBC34600.1"/>
    </source>
</evidence>
<keyword evidence="3" id="KW-1185">Reference proteome</keyword>
<sequence>MILCKEFEDKLADECNLNAMICYHDIKGYYRSVVETRKEMVSRIVLARLNETNHLDNLQFLEEIKNDEQQVLRFNACLMSLIEITYITDSNLTYEDALKRFVGWLPNSGMRGSEFIHLTSNKSTSFADECSPSTTIPIKRTLSDGGQWHWLYIVFSHSAISSEFLDLAHFVLSQQGPVVVPAVSKLLQHPSYTINSRWWKVGGGRMREFGCRKLTNTQLARAPHIRHFLYSKFGTAPSRDRRICRCKYHHLHDVSRSIILSSKSPNVDKFIVETVKPILIFQSFHKFAELRANNASIKMDLLIKLIQTFPLKLPDGYSVSHHVTLERADLSCFTPLLYVDDNKSLSDVVPIIVYDMDYQSVKNNWIEIKTRKIHPPLIVTYRPLGNNIASSSFDFVTTTGKAVINIKPRFTPGEYNTLRANDSLEDEEFWIFEDEDIGKAFWQVCIDLAVTRANLSTQEVESPDQEGNSFTQNSSLAEPPHGFVIVILNASRRDRNKIEDTADRCAIEGERSAGEDDG</sequence>
<reference evidence="2 3" key="1">
    <citation type="submission" date="2014-07" db="EMBL/GenBank/DDBJ databases">
        <title>Genomic and transcriptomic analysis on Apis cerana provide comprehensive insights into honey bee biology.</title>
        <authorList>
            <person name="Diao Q."/>
            <person name="Sun L."/>
            <person name="Zheng H."/>
            <person name="Zheng H."/>
            <person name="Xu S."/>
            <person name="Wang S."/>
            <person name="Zeng Z."/>
            <person name="Hu F."/>
            <person name="Su S."/>
            <person name="Wu J."/>
        </authorList>
    </citation>
    <scope>NUCLEOTIDE SEQUENCE [LARGE SCALE GENOMIC DNA]</scope>
    <source>
        <tissue evidence="2">Pupae without intestine</tissue>
    </source>
</reference>
<gene>
    <name evidence="2" type="ORF">APICC_02352</name>
</gene>
<evidence type="ECO:0000256" key="1">
    <source>
        <dbReference type="SAM" id="MobiDB-lite"/>
    </source>
</evidence>
<dbReference type="EMBL" id="KZ288189">
    <property type="protein sequence ID" value="PBC34600.1"/>
    <property type="molecule type" value="Genomic_DNA"/>
</dbReference>
<dbReference type="Proteomes" id="UP000242457">
    <property type="component" value="Unassembled WGS sequence"/>
</dbReference>
<dbReference type="AlphaFoldDB" id="A0A2A3ESC5"/>